<accession>A0A1G4JDN1</accession>
<feature type="region of interest" description="Disordered" evidence="1">
    <location>
        <begin position="722"/>
        <end position="747"/>
    </location>
</feature>
<dbReference type="STRING" id="1230905.A0A1G4JDN1"/>
<sequence>MEFTSHWSISDGPRNMTDIVGDKKARKIWDSIGLISENQDPWSSLVVLISQSEDEPDAATLADLLRHVSDINVRHPTGVTLLIYAIVFDNPLFIELLHSTGRLDANLPDTIVGYTPLMWCFHLERQKCCIELLNFWGEIDLDATTETGSTALDLLVPGSTMYEFAEEHELLTSARRSSIPDLYKAPPTFTTDVDHTIDNIALQAAGLTLEESEPFEAEKRLNPVSDPFNDYSRTDSIAFDFDNLHPDQFIEFADYDIPRILELLMQLPLKKPHKTCTPAAVIFQCIRYADRRRQSKALVESFTGLSLTKILSTIVSSSGGVVSENPGDIVSQSYWLSALCFLFYYLYREESFFKRYPKILQDLIDGIRATLVELVSSINSRVAPLIDSTILKYTSIEQVKQTLYRSDWNLFKKRRGKAKDANSTSYDKILTLLYPPSVEEQKKPSPLKVVQIFGAMLYVLDLHHLHPLIAQQCLSLSMKWFSSCVFNKIISDKRKLLSRAHAIQIRLNLSAIEDWIKNHDFTAPVPNMIDEFMWQRFPFTLIFDLKDIDVKNLPPEPRNITSYRPKKTNVIEDASNSLFYYQSFYCISQIHMKPLLQLLQWLQVATSMRDEESLMATSSMLDRINFLQLLKSIGRYKYELEEPKFKSSLKKKLEAIINESPSQELYLPEKTLPALTLPTIAELIDFYANREDGLEFLPFLTPDIQDDLNEIHDQNLKSITTAATDDNYNDNDSEDDDKGNEKVSDTAENELFSTLNAPSAAAQKPLWAINSDIEGNPW</sequence>
<dbReference type="PROSITE" id="PS51126">
    <property type="entry name" value="DILUTE"/>
    <property type="match status" value="1"/>
</dbReference>
<dbReference type="GO" id="GO:0051020">
    <property type="term" value="F:GTPase binding"/>
    <property type="evidence" value="ECO:0007669"/>
    <property type="project" value="TreeGrafter"/>
</dbReference>
<dbReference type="Gene3D" id="1.25.40.20">
    <property type="entry name" value="Ankyrin repeat-containing domain"/>
    <property type="match status" value="1"/>
</dbReference>
<evidence type="ECO:0000259" key="2">
    <source>
        <dbReference type="PROSITE" id="PS51126"/>
    </source>
</evidence>
<gene>
    <name evidence="3" type="ORF">LAMI_0D09560G</name>
</gene>
<dbReference type="OrthoDB" id="426293at2759"/>
<dbReference type="InterPro" id="IPR002710">
    <property type="entry name" value="Dilute_dom"/>
</dbReference>
<dbReference type="EMBL" id="LT598463">
    <property type="protein sequence ID" value="SCU88299.1"/>
    <property type="molecule type" value="Genomic_DNA"/>
</dbReference>
<dbReference type="Proteomes" id="UP000191024">
    <property type="component" value="Chromosome D"/>
</dbReference>
<organism evidence="3 4">
    <name type="scientific">Lachancea mirantina</name>
    <dbReference type="NCBI Taxonomy" id="1230905"/>
    <lineage>
        <taxon>Eukaryota</taxon>
        <taxon>Fungi</taxon>
        <taxon>Dikarya</taxon>
        <taxon>Ascomycota</taxon>
        <taxon>Saccharomycotina</taxon>
        <taxon>Saccharomycetes</taxon>
        <taxon>Saccharomycetales</taxon>
        <taxon>Saccharomycetaceae</taxon>
        <taxon>Lachancea</taxon>
    </lineage>
</organism>
<proteinExistence type="predicted"/>
<name>A0A1G4JDN1_9SACH</name>
<evidence type="ECO:0000256" key="1">
    <source>
        <dbReference type="SAM" id="MobiDB-lite"/>
    </source>
</evidence>
<feature type="compositionally biased region" description="Acidic residues" evidence="1">
    <location>
        <begin position="727"/>
        <end position="738"/>
    </location>
</feature>
<dbReference type="InterPro" id="IPR052072">
    <property type="entry name" value="Vascular_dev_regulator"/>
</dbReference>
<reference evidence="3 4" key="1">
    <citation type="submission" date="2016-03" db="EMBL/GenBank/DDBJ databases">
        <authorList>
            <person name="Devillers H."/>
        </authorList>
    </citation>
    <scope>NUCLEOTIDE SEQUENCE [LARGE SCALE GENOMIC DNA]</scope>
    <source>
        <strain evidence="3">CBS 11717</strain>
    </source>
</reference>
<dbReference type="Pfam" id="PF01843">
    <property type="entry name" value="DIL"/>
    <property type="match status" value="1"/>
</dbReference>
<feature type="domain" description="Dilute" evidence="2">
    <location>
        <begin position="312"/>
        <end position="659"/>
    </location>
</feature>
<dbReference type="InterPro" id="IPR036770">
    <property type="entry name" value="Ankyrin_rpt-contain_sf"/>
</dbReference>
<dbReference type="PANTHER" id="PTHR16027">
    <property type="entry name" value="DILUTE DOMAIN-CONTAINING PROTEIN YPR089W"/>
    <property type="match status" value="1"/>
</dbReference>
<dbReference type="PANTHER" id="PTHR16027:SF6">
    <property type="entry name" value="DILUTE DOMAIN-CONTAINING PROTEIN"/>
    <property type="match status" value="1"/>
</dbReference>
<dbReference type="SUPFAM" id="SSF48403">
    <property type="entry name" value="Ankyrin repeat"/>
    <property type="match status" value="1"/>
</dbReference>
<dbReference type="AlphaFoldDB" id="A0A1G4JDN1"/>
<dbReference type="SMART" id="SM01132">
    <property type="entry name" value="DIL"/>
    <property type="match status" value="1"/>
</dbReference>
<protein>
    <submittedName>
        <fullName evidence="3">LAMI_0D09560g1_1</fullName>
    </submittedName>
</protein>
<evidence type="ECO:0000313" key="4">
    <source>
        <dbReference type="Proteomes" id="UP000191024"/>
    </source>
</evidence>
<evidence type="ECO:0000313" key="3">
    <source>
        <dbReference type="EMBL" id="SCU88299.1"/>
    </source>
</evidence>
<keyword evidence="4" id="KW-1185">Reference proteome</keyword>